<keyword evidence="6" id="KW-0802">TPR repeat</keyword>
<dbReference type="Pfam" id="PF00512">
    <property type="entry name" value="HisKA"/>
    <property type="match status" value="1"/>
</dbReference>
<evidence type="ECO:0000256" key="6">
    <source>
        <dbReference type="PROSITE-ProRule" id="PRU00339"/>
    </source>
</evidence>
<dbReference type="AlphaFoldDB" id="A0A2D0NJ90"/>
<dbReference type="InterPro" id="IPR036097">
    <property type="entry name" value="HisK_dim/P_sf"/>
</dbReference>
<keyword evidence="3" id="KW-0597">Phosphoprotein</keyword>
<dbReference type="SMART" id="SM00387">
    <property type="entry name" value="HATPase_c"/>
    <property type="match status" value="1"/>
</dbReference>
<dbReference type="SMART" id="SM00388">
    <property type="entry name" value="HisKA"/>
    <property type="match status" value="1"/>
</dbReference>
<feature type="domain" description="Histidine kinase" evidence="8">
    <location>
        <begin position="431"/>
        <end position="647"/>
    </location>
</feature>
<protein>
    <recommendedName>
        <fullName evidence="2">histidine kinase</fullName>
        <ecNumber evidence="2">2.7.13.3</ecNumber>
    </recommendedName>
</protein>
<dbReference type="InterPro" id="IPR052162">
    <property type="entry name" value="Sensor_kinase/Photoreceptor"/>
</dbReference>
<name>A0A2D0NJ90_FLAN2</name>
<dbReference type="EC" id="2.7.13.3" evidence="2"/>
<evidence type="ECO:0000256" key="4">
    <source>
        <dbReference type="ARBA" id="ARBA00022679"/>
    </source>
</evidence>
<dbReference type="Pfam" id="PF02518">
    <property type="entry name" value="HATPase_c"/>
    <property type="match status" value="1"/>
</dbReference>
<dbReference type="Gene3D" id="1.10.287.130">
    <property type="match status" value="1"/>
</dbReference>
<evidence type="ECO:0000259" key="8">
    <source>
        <dbReference type="PROSITE" id="PS50109"/>
    </source>
</evidence>
<dbReference type="PRINTS" id="PR00344">
    <property type="entry name" value="BCTRLSENSOR"/>
</dbReference>
<dbReference type="InterPro" id="IPR019734">
    <property type="entry name" value="TPR_rpt"/>
</dbReference>
<comment type="caution">
    <text evidence="9">The sequence shown here is derived from an EMBL/GenBank/DDBJ whole genome shotgun (WGS) entry which is preliminary data.</text>
</comment>
<evidence type="ECO:0000256" key="2">
    <source>
        <dbReference type="ARBA" id="ARBA00012438"/>
    </source>
</evidence>
<dbReference type="RefSeq" id="WP_099148152.1">
    <property type="nucleotide sequence ID" value="NZ_PDUD01000001.1"/>
</dbReference>
<dbReference type="InterPro" id="IPR004358">
    <property type="entry name" value="Sig_transdc_His_kin-like_C"/>
</dbReference>
<comment type="catalytic activity">
    <reaction evidence="1">
        <text>ATP + protein L-histidine = ADP + protein N-phospho-L-histidine.</text>
        <dbReference type="EC" id="2.7.13.3"/>
    </reaction>
</comment>
<evidence type="ECO:0000313" key="9">
    <source>
        <dbReference type="EMBL" id="PHN08561.1"/>
    </source>
</evidence>
<dbReference type="PROSITE" id="PS50005">
    <property type="entry name" value="TPR"/>
    <property type="match status" value="1"/>
</dbReference>
<dbReference type="Gene3D" id="3.30.565.10">
    <property type="entry name" value="Histidine kinase-like ATPase, C-terminal domain"/>
    <property type="match status" value="1"/>
</dbReference>
<keyword evidence="7" id="KW-0472">Membrane</keyword>
<evidence type="ECO:0000256" key="3">
    <source>
        <dbReference type="ARBA" id="ARBA00022553"/>
    </source>
</evidence>
<dbReference type="InterPro" id="IPR036890">
    <property type="entry name" value="HATPase_C_sf"/>
</dbReference>
<dbReference type="Proteomes" id="UP000223913">
    <property type="component" value="Unassembled WGS sequence"/>
</dbReference>
<dbReference type="SMART" id="SM00028">
    <property type="entry name" value="TPR"/>
    <property type="match status" value="7"/>
</dbReference>
<dbReference type="EMBL" id="PDUD01000001">
    <property type="protein sequence ID" value="PHN08561.1"/>
    <property type="molecule type" value="Genomic_DNA"/>
</dbReference>
<dbReference type="InterPro" id="IPR003594">
    <property type="entry name" value="HATPase_dom"/>
</dbReference>
<dbReference type="PROSITE" id="PS50109">
    <property type="entry name" value="HIS_KIN"/>
    <property type="match status" value="1"/>
</dbReference>
<dbReference type="PANTHER" id="PTHR43304:SF1">
    <property type="entry name" value="PAC DOMAIN-CONTAINING PROTEIN"/>
    <property type="match status" value="1"/>
</dbReference>
<evidence type="ECO:0000256" key="5">
    <source>
        <dbReference type="ARBA" id="ARBA00022777"/>
    </source>
</evidence>
<dbReference type="PANTHER" id="PTHR43304">
    <property type="entry name" value="PHYTOCHROME-LIKE PROTEIN CPH1"/>
    <property type="match status" value="1"/>
</dbReference>
<dbReference type="FunFam" id="3.30.565.10:FF:000006">
    <property type="entry name" value="Sensor histidine kinase WalK"/>
    <property type="match status" value="1"/>
</dbReference>
<sequence length="654" mass="74193">MYIWVRCIIIGIALCLFQVMGIGQEEELCDNEVAEALFDRKDYRAAIEAYECSLEYSTDTTCQAESYYRIGKAFCRLSNYRTAILNHQWALELLDREKDPKARAKNYSGIADANSKLGNFEEAYYYESKALQIAEINNDKKSITRSVYQLGNYAHSIEDYSRALENYMRVRTLLGTDTVTRQYGTTLGAIGSAYIGLYQLEKAIKFLEQSAELGIELKDSTILFYALGNLGEAHAESGNVELAVSYIHAAIEGKEAFGDQNGVVDSKLELGQLLMAQKRYGRAETLFTEALMEANEIGAKVKVLECYQALKSLFSENGQYEKAFYFLDRYTTLKEEMLGEKTRELIEEHNIIYQTSEKEAEIKRLKDIQVQRDENDRLKTMIMISVVLLITGLIIAGYRINKDLSRKNATLAEIGDQLKRKNIELEHFAHIASHDLKEPLRTISSFTSLLGRKYVDNLDNKAQEYMGFIHKSVANMYTLLDDLLNYARADRPKSEATRVKSNQLLDVALGNLNAQIEKKDASIIVQEESLPELEIVPSQLVQLFQNLIGNALKFSNGKKPEVQVNCRELSENYYCFSVKDNGIGIAPADQQKIFEMFSRLHHEEAYWGTGIGLATCQKIVDLYGGKIWVESELGKGATFYFTLPDARNEKSRTV</sequence>
<dbReference type="Gene3D" id="1.25.40.10">
    <property type="entry name" value="Tetratricopeptide repeat domain"/>
    <property type="match status" value="2"/>
</dbReference>
<dbReference type="InterPro" id="IPR003661">
    <property type="entry name" value="HisK_dim/P_dom"/>
</dbReference>
<dbReference type="CDD" id="cd00082">
    <property type="entry name" value="HisKA"/>
    <property type="match status" value="1"/>
</dbReference>
<evidence type="ECO:0000256" key="1">
    <source>
        <dbReference type="ARBA" id="ARBA00000085"/>
    </source>
</evidence>
<keyword evidence="7" id="KW-0812">Transmembrane</keyword>
<gene>
    <name evidence="9" type="ORF">CRP01_01220</name>
</gene>
<proteinExistence type="predicted"/>
<keyword evidence="7" id="KW-1133">Transmembrane helix</keyword>
<keyword evidence="5" id="KW-0418">Kinase</keyword>
<feature type="repeat" description="TPR" evidence="6">
    <location>
        <begin position="64"/>
        <end position="97"/>
    </location>
</feature>
<evidence type="ECO:0000256" key="7">
    <source>
        <dbReference type="SAM" id="Phobius"/>
    </source>
</evidence>
<organism evidence="9 10">
    <name type="scientific">Flavilitoribacter nigricans (strain ATCC 23147 / DSM 23189 / NBRC 102662 / NCIMB 1420 / SS-2)</name>
    <name type="common">Lewinella nigricans</name>
    <dbReference type="NCBI Taxonomy" id="1122177"/>
    <lineage>
        <taxon>Bacteria</taxon>
        <taxon>Pseudomonadati</taxon>
        <taxon>Bacteroidota</taxon>
        <taxon>Saprospiria</taxon>
        <taxon>Saprospirales</taxon>
        <taxon>Lewinellaceae</taxon>
        <taxon>Flavilitoribacter</taxon>
    </lineage>
</organism>
<keyword evidence="10" id="KW-1185">Reference proteome</keyword>
<evidence type="ECO:0000313" key="10">
    <source>
        <dbReference type="Proteomes" id="UP000223913"/>
    </source>
</evidence>
<keyword evidence="4" id="KW-0808">Transferase</keyword>
<dbReference type="OrthoDB" id="9810447at2"/>
<dbReference type="InterPro" id="IPR005467">
    <property type="entry name" value="His_kinase_dom"/>
</dbReference>
<dbReference type="InterPro" id="IPR011990">
    <property type="entry name" value="TPR-like_helical_dom_sf"/>
</dbReference>
<dbReference type="SUPFAM" id="SSF55874">
    <property type="entry name" value="ATPase domain of HSP90 chaperone/DNA topoisomerase II/histidine kinase"/>
    <property type="match status" value="1"/>
</dbReference>
<accession>A0A2D0NJ90</accession>
<feature type="transmembrane region" description="Helical" evidence="7">
    <location>
        <begin position="380"/>
        <end position="398"/>
    </location>
</feature>
<dbReference type="GO" id="GO:0000155">
    <property type="term" value="F:phosphorelay sensor kinase activity"/>
    <property type="evidence" value="ECO:0007669"/>
    <property type="project" value="InterPro"/>
</dbReference>
<dbReference type="SUPFAM" id="SSF48452">
    <property type="entry name" value="TPR-like"/>
    <property type="match status" value="2"/>
</dbReference>
<reference evidence="9 10" key="1">
    <citation type="submission" date="2017-10" db="EMBL/GenBank/DDBJ databases">
        <title>The draft genome sequence of Lewinella nigricans NBRC 102662.</title>
        <authorList>
            <person name="Wang K."/>
        </authorList>
    </citation>
    <scope>NUCLEOTIDE SEQUENCE [LARGE SCALE GENOMIC DNA]</scope>
    <source>
        <strain evidence="9 10">NBRC 102662</strain>
    </source>
</reference>
<dbReference type="SUPFAM" id="SSF47384">
    <property type="entry name" value="Homodimeric domain of signal transducing histidine kinase"/>
    <property type="match status" value="1"/>
</dbReference>